<organism evidence="3 4">
    <name type="scientific">Sclerotinia borealis (strain F-4128)</name>
    <dbReference type="NCBI Taxonomy" id="1432307"/>
    <lineage>
        <taxon>Eukaryota</taxon>
        <taxon>Fungi</taxon>
        <taxon>Dikarya</taxon>
        <taxon>Ascomycota</taxon>
        <taxon>Pezizomycotina</taxon>
        <taxon>Leotiomycetes</taxon>
        <taxon>Helotiales</taxon>
        <taxon>Sclerotiniaceae</taxon>
        <taxon>Sclerotinia</taxon>
    </lineage>
</organism>
<sequence length="156" mass="17060">MVDTPEAIVDAPMQEPSPISTPSKRKQTRNGHGHEHKAITITAPPFSYIHLELQSSSLKKPQLDDITAKSYITSALTRFLGLHGSAISIDILKTEGKDVWIRVMREDASAVAAALGGWIKGVGDEGGEQVGWTVKGRGNWLVGLMRERDMEGVWND</sequence>
<name>W9CB02_SCLBF</name>
<gene>
    <name evidence="3" type="ORF">SBOR_6597</name>
</gene>
<evidence type="ECO:0000259" key="2">
    <source>
        <dbReference type="Pfam" id="PF20976"/>
    </source>
</evidence>
<reference evidence="3 4" key="1">
    <citation type="journal article" date="2014" name="Genome Announc.">
        <title>Draft genome sequence of Sclerotinia borealis, a psychrophilic plant pathogenic fungus.</title>
        <authorList>
            <person name="Mardanov A.V."/>
            <person name="Beletsky A.V."/>
            <person name="Kadnikov V.V."/>
            <person name="Ignatov A.N."/>
            <person name="Ravin N.V."/>
        </authorList>
    </citation>
    <scope>NUCLEOTIDE SEQUENCE [LARGE SCALE GENOMIC DNA]</scope>
    <source>
        <strain evidence="4">F-4157</strain>
    </source>
</reference>
<dbReference type="OrthoDB" id="5530243at2759"/>
<dbReference type="InterPro" id="IPR020347">
    <property type="entry name" value="Pop8"/>
</dbReference>
<dbReference type="EMBL" id="AYSA01000344">
    <property type="protein sequence ID" value="ESZ93026.1"/>
    <property type="molecule type" value="Genomic_DNA"/>
</dbReference>
<dbReference type="GO" id="GO:0000171">
    <property type="term" value="F:ribonuclease MRP activity"/>
    <property type="evidence" value="ECO:0007669"/>
    <property type="project" value="TreeGrafter"/>
</dbReference>
<proteinExistence type="predicted"/>
<dbReference type="GO" id="GO:0008033">
    <property type="term" value="P:tRNA processing"/>
    <property type="evidence" value="ECO:0007669"/>
    <property type="project" value="InterPro"/>
</dbReference>
<dbReference type="GO" id="GO:0000172">
    <property type="term" value="C:ribonuclease MRP complex"/>
    <property type="evidence" value="ECO:0007669"/>
    <property type="project" value="InterPro"/>
</dbReference>
<dbReference type="HOGENOM" id="CLU_115053_0_1_1"/>
<feature type="region of interest" description="Disordered" evidence="1">
    <location>
        <begin position="1"/>
        <end position="34"/>
    </location>
</feature>
<dbReference type="STRING" id="1432307.W9CB02"/>
<keyword evidence="4" id="KW-1185">Reference proteome</keyword>
<evidence type="ECO:0000256" key="1">
    <source>
        <dbReference type="SAM" id="MobiDB-lite"/>
    </source>
</evidence>
<dbReference type="GO" id="GO:0000294">
    <property type="term" value="P:nuclear-transcribed mRNA catabolic process, RNase MRP-dependent"/>
    <property type="evidence" value="ECO:0007669"/>
    <property type="project" value="TreeGrafter"/>
</dbReference>
<protein>
    <recommendedName>
        <fullName evidence="2">Ribonucleases P/MRP subunit Pop8-like domain-containing protein</fullName>
    </recommendedName>
</protein>
<dbReference type="GO" id="GO:0034965">
    <property type="term" value="P:intronic box C/D snoRNA processing"/>
    <property type="evidence" value="ECO:0007669"/>
    <property type="project" value="TreeGrafter"/>
</dbReference>
<evidence type="ECO:0000313" key="3">
    <source>
        <dbReference type="EMBL" id="ESZ93026.1"/>
    </source>
</evidence>
<evidence type="ECO:0000313" key="4">
    <source>
        <dbReference type="Proteomes" id="UP000019487"/>
    </source>
</evidence>
<comment type="caution">
    <text evidence="3">The sequence shown here is derived from an EMBL/GenBank/DDBJ whole genome shotgun (WGS) entry which is preliminary data.</text>
</comment>
<dbReference type="GO" id="GO:0005655">
    <property type="term" value="C:nucleolar ribonuclease P complex"/>
    <property type="evidence" value="ECO:0007669"/>
    <property type="project" value="InterPro"/>
</dbReference>
<dbReference type="PANTHER" id="PTHR28173">
    <property type="entry name" value="RIBONUCLEASES P/MRP PROTEIN SUBUNIT POP8"/>
    <property type="match status" value="1"/>
</dbReference>
<feature type="domain" description="Ribonucleases P/MRP subunit Pop8-like" evidence="2">
    <location>
        <begin position="45"/>
        <end position="118"/>
    </location>
</feature>
<dbReference type="Pfam" id="PF20976">
    <property type="entry name" value="Pop8"/>
    <property type="match status" value="1"/>
</dbReference>
<dbReference type="AlphaFoldDB" id="W9CB02"/>
<accession>W9CB02</accession>
<dbReference type="PANTHER" id="PTHR28173:SF1">
    <property type="entry name" value="RIBONUCLEASES P_MRP PROTEIN SUBUNIT POP8"/>
    <property type="match status" value="1"/>
</dbReference>
<dbReference type="GO" id="GO:0004526">
    <property type="term" value="F:ribonuclease P activity"/>
    <property type="evidence" value="ECO:0007669"/>
    <property type="project" value="TreeGrafter"/>
</dbReference>
<dbReference type="Proteomes" id="UP000019487">
    <property type="component" value="Unassembled WGS sequence"/>
</dbReference>
<dbReference type="InterPro" id="IPR049128">
    <property type="entry name" value="Pop8-like_dom"/>
</dbReference>